<dbReference type="EMBL" id="PNIQ01001057">
    <property type="protein sequence ID" value="PMP73766.1"/>
    <property type="molecule type" value="Genomic_DNA"/>
</dbReference>
<protein>
    <recommendedName>
        <fullName evidence="2">Cas12f1-like TNB domain-containing protein</fullName>
    </recommendedName>
</protein>
<sequence length="215" mass="24367">MVLAVDAPVPKDKILPRMNPYEVCANLDKTIRKDDYYRNDVIYMLITRDRCENQAMVVEHVSVAGMTANKPLAHTIGNVGVGLLHTQIASKTTRSGGQMMCVEDRYPRTYLCSSCRRKDNMLMVCDWKWLYPHCGTIHDRDHKVAHNRKQPATAPLLPEAKLTGNSSTVSEKVQTETLHPSDANYVRNEKEPCALLHTFLRAVAYSICHTWNQPS</sequence>
<dbReference type="Proteomes" id="UP000243376">
    <property type="component" value="Unassembled WGS sequence"/>
</dbReference>
<reference evidence="3 4" key="1">
    <citation type="submission" date="2018-01" db="EMBL/GenBank/DDBJ databases">
        <title>Metagenomic assembled genomes from two thermal pools in the Uzon Caldera, Kamchatka, Russia.</title>
        <authorList>
            <person name="Wilkins L."/>
            <person name="Ettinger C."/>
        </authorList>
    </citation>
    <scope>NUCLEOTIDE SEQUENCE [LARGE SCALE GENOMIC DNA]</scope>
    <source>
        <strain evidence="3">ZAV-02</strain>
    </source>
</reference>
<evidence type="ECO:0000259" key="2">
    <source>
        <dbReference type="Pfam" id="PF07282"/>
    </source>
</evidence>
<feature type="domain" description="Cas12f1-like TNB" evidence="2">
    <location>
        <begin position="84"/>
        <end position="147"/>
    </location>
</feature>
<proteinExistence type="predicted"/>
<name>A0A2J6WT24_9CHLR</name>
<evidence type="ECO:0000313" key="4">
    <source>
        <dbReference type="Proteomes" id="UP000243376"/>
    </source>
</evidence>
<comment type="caution">
    <text evidence="3">The sequence shown here is derived from an EMBL/GenBank/DDBJ whole genome shotgun (WGS) entry which is preliminary data.</text>
</comment>
<organism evidence="3 4">
    <name type="scientific">Chloroflexus aggregans</name>
    <dbReference type="NCBI Taxonomy" id="152260"/>
    <lineage>
        <taxon>Bacteria</taxon>
        <taxon>Bacillati</taxon>
        <taxon>Chloroflexota</taxon>
        <taxon>Chloroflexia</taxon>
        <taxon>Chloroflexales</taxon>
        <taxon>Chloroflexineae</taxon>
        <taxon>Chloroflexaceae</taxon>
        <taxon>Chloroflexus</taxon>
    </lineage>
</organism>
<evidence type="ECO:0000256" key="1">
    <source>
        <dbReference type="ARBA" id="ARBA00023125"/>
    </source>
</evidence>
<gene>
    <name evidence="3" type="ORF">C0184_15785</name>
</gene>
<evidence type="ECO:0000313" key="3">
    <source>
        <dbReference type="EMBL" id="PMP73766.1"/>
    </source>
</evidence>
<keyword evidence="1" id="KW-0238">DNA-binding</keyword>
<dbReference type="AlphaFoldDB" id="A0A2J6WT24"/>
<dbReference type="InterPro" id="IPR010095">
    <property type="entry name" value="Cas12f1-like_TNB"/>
</dbReference>
<accession>A0A2J6WT24</accession>
<dbReference type="Pfam" id="PF07282">
    <property type="entry name" value="Cas12f1-like_TNB"/>
    <property type="match status" value="1"/>
</dbReference>
<dbReference type="GO" id="GO:0003677">
    <property type="term" value="F:DNA binding"/>
    <property type="evidence" value="ECO:0007669"/>
    <property type="project" value="UniProtKB-KW"/>
</dbReference>